<dbReference type="EMBL" id="MZGX01000049">
    <property type="protein sequence ID" value="OPX41869.1"/>
    <property type="molecule type" value="Genomic_DNA"/>
</dbReference>
<feature type="transmembrane region" description="Helical" evidence="1">
    <location>
        <begin position="20"/>
        <end position="44"/>
    </location>
</feature>
<proteinExistence type="predicted"/>
<dbReference type="Proteomes" id="UP000191554">
    <property type="component" value="Unassembled WGS sequence"/>
</dbReference>
<protein>
    <submittedName>
        <fullName evidence="2">Uncharacterized protein</fullName>
    </submittedName>
</protein>
<dbReference type="RefSeq" id="WP_080066696.1">
    <property type="nucleotide sequence ID" value="NZ_MZGX01000049.1"/>
</dbReference>
<keyword evidence="1" id="KW-0472">Membrane</keyword>
<accession>A0A1V4SD72</accession>
<reference evidence="2 3" key="1">
    <citation type="submission" date="2017-03" db="EMBL/GenBank/DDBJ databases">
        <title>Genome sequence of Clostridium hungatei DSM 14427.</title>
        <authorList>
            <person name="Poehlein A."/>
            <person name="Daniel R."/>
        </authorList>
    </citation>
    <scope>NUCLEOTIDE SEQUENCE [LARGE SCALE GENOMIC DNA]</scope>
    <source>
        <strain evidence="2 3">DSM 14427</strain>
    </source>
</reference>
<name>A0A1V4SD72_RUMHU</name>
<evidence type="ECO:0000256" key="1">
    <source>
        <dbReference type="SAM" id="Phobius"/>
    </source>
</evidence>
<comment type="caution">
    <text evidence="2">The sequence shown here is derived from an EMBL/GenBank/DDBJ whole genome shotgun (WGS) entry which is preliminary data.</text>
</comment>
<dbReference type="AlphaFoldDB" id="A0A1V4SD72"/>
<gene>
    <name evidence="2" type="ORF">CLHUN_42600</name>
</gene>
<dbReference type="STRING" id="48256.CLHUN_42600"/>
<feature type="transmembrane region" description="Helical" evidence="1">
    <location>
        <begin position="65"/>
        <end position="86"/>
    </location>
</feature>
<organism evidence="2 3">
    <name type="scientific">Ruminiclostridium hungatei</name>
    <name type="common">Clostridium hungatei</name>
    <dbReference type="NCBI Taxonomy" id="48256"/>
    <lineage>
        <taxon>Bacteria</taxon>
        <taxon>Bacillati</taxon>
        <taxon>Bacillota</taxon>
        <taxon>Clostridia</taxon>
        <taxon>Eubacteriales</taxon>
        <taxon>Oscillospiraceae</taxon>
        <taxon>Ruminiclostridium</taxon>
    </lineage>
</organism>
<sequence length="99" mass="11504">MKNMLNILFGNLNIKKQTDYIIVPIKVLYIIYSIPFLMFALLLAARSFGAFGSSKSEKIGIIKKILLHFANIFWSYCLWVVILSILEEKLNIKLRPHLF</sequence>
<evidence type="ECO:0000313" key="3">
    <source>
        <dbReference type="Proteomes" id="UP000191554"/>
    </source>
</evidence>
<dbReference type="OrthoDB" id="9957462at2"/>
<keyword evidence="1" id="KW-1133">Transmembrane helix</keyword>
<keyword evidence="1" id="KW-0812">Transmembrane</keyword>
<evidence type="ECO:0000313" key="2">
    <source>
        <dbReference type="EMBL" id="OPX41869.1"/>
    </source>
</evidence>
<keyword evidence="3" id="KW-1185">Reference proteome</keyword>